<dbReference type="Pfam" id="PF03692">
    <property type="entry name" value="CxxCxxCC"/>
    <property type="match status" value="1"/>
</dbReference>
<dbReference type="PANTHER" id="PTHR35866">
    <property type="entry name" value="PUTATIVE-RELATED"/>
    <property type="match status" value="1"/>
</dbReference>
<gene>
    <name evidence="1" type="ORF">CGL51_04900</name>
    <name evidence="2" type="ORF">CGL52_00140</name>
</gene>
<proteinExistence type="predicted"/>
<name>A0A371R0B7_9CREN</name>
<accession>A0A371R0B7</accession>
<dbReference type="OrthoDB" id="36424at2157"/>
<evidence type="ECO:0000313" key="1">
    <source>
        <dbReference type="EMBL" id="RFA96687.1"/>
    </source>
</evidence>
<organism evidence="1 4">
    <name type="scientific">Pyrobaculum aerophilum</name>
    <dbReference type="NCBI Taxonomy" id="13773"/>
    <lineage>
        <taxon>Archaea</taxon>
        <taxon>Thermoproteota</taxon>
        <taxon>Thermoprotei</taxon>
        <taxon>Thermoproteales</taxon>
        <taxon>Thermoproteaceae</taxon>
        <taxon>Pyrobaculum</taxon>
    </lineage>
</organism>
<evidence type="ECO:0000313" key="4">
    <source>
        <dbReference type="Proteomes" id="UP000257123"/>
    </source>
</evidence>
<dbReference type="PANTHER" id="PTHR35866:SF2">
    <property type="entry name" value="YKGJ FAMILY CYSTEINE CLUSTER PROTEIN"/>
    <property type="match status" value="1"/>
</dbReference>
<reference evidence="3 4" key="1">
    <citation type="submission" date="2017-07" db="EMBL/GenBank/DDBJ databases">
        <title>Draft genome sequence of aerobic hyperthermophilic archaea, Pyrobaculum aerophilum YKB31 and YKB32.</title>
        <authorList>
            <person name="Mochizuki T."/>
            <person name="Berliner A.J."/>
            <person name="Yoshida-Takashima Y."/>
            <person name="Takaki Y."/>
            <person name="Nunoura T."/>
            <person name="Takai K."/>
        </authorList>
    </citation>
    <scope>NUCLEOTIDE SEQUENCE [LARGE SCALE GENOMIC DNA]</scope>
    <source>
        <strain evidence="1 4">YKB31</strain>
        <strain evidence="2 3">YKB32</strain>
    </source>
</reference>
<evidence type="ECO:0000313" key="3">
    <source>
        <dbReference type="Proteomes" id="UP000256877"/>
    </source>
</evidence>
<dbReference type="Proteomes" id="UP000257123">
    <property type="component" value="Unassembled WGS sequence"/>
</dbReference>
<comment type="caution">
    <text evidence="1">The sequence shown here is derived from an EMBL/GenBank/DDBJ whole genome shotgun (WGS) entry which is preliminary data.</text>
</comment>
<dbReference type="AlphaFoldDB" id="A0A371R0B7"/>
<evidence type="ECO:0000313" key="2">
    <source>
        <dbReference type="EMBL" id="RFB00317.1"/>
    </source>
</evidence>
<dbReference type="EMBL" id="NMUF01000001">
    <property type="protein sequence ID" value="RFB00317.1"/>
    <property type="molecule type" value="Genomic_DNA"/>
</dbReference>
<dbReference type="EMBL" id="NMUE01000011">
    <property type="protein sequence ID" value="RFA96687.1"/>
    <property type="molecule type" value="Genomic_DNA"/>
</dbReference>
<protein>
    <submittedName>
        <fullName evidence="1">Zinc/iron-chelating domain-containing protein</fullName>
    </submittedName>
</protein>
<dbReference type="Proteomes" id="UP000256877">
    <property type="component" value="Unassembled WGS sequence"/>
</dbReference>
<dbReference type="RefSeq" id="WP_116420891.1">
    <property type="nucleotide sequence ID" value="NZ_NMUE01000011.1"/>
</dbReference>
<dbReference type="InterPro" id="IPR005358">
    <property type="entry name" value="Puta_zinc/iron-chelating_dom"/>
</dbReference>
<sequence>MWQDPKWYEVKFKCIECGICCLNTEMELLAEDIERITSAGYKLEEFAVERDGIYRLKNVDGHCVFYDASTRKCKIYDIRPIGCRLYPLIYDGEKIEADRTCPTWHTVSKKEIERLAPYVLQFLEDVKKAKIRIRLRI</sequence>